<evidence type="ECO:0000259" key="1">
    <source>
        <dbReference type="Pfam" id="PF03190"/>
    </source>
</evidence>
<dbReference type="Gene3D" id="3.40.30.10">
    <property type="entry name" value="Glutaredoxin"/>
    <property type="match status" value="1"/>
</dbReference>
<feature type="domain" description="Spermatogenesis-associated protein 20-like TRX" evidence="1">
    <location>
        <begin position="1"/>
        <end position="64"/>
    </location>
</feature>
<dbReference type="SUPFAM" id="SSF48208">
    <property type="entry name" value="Six-hairpin glycosidases"/>
    <property type="match status" value="1"/>
</dbReference>
<evidence type="ECO:0000313" key="2">
    <source>
        <dbReference type="EMBL" id="SVB62470.1"/>
    </source>
</evidence>
<dbReference type="PANTHER" id="PTHR42899:SF1">
    <property type="entry name" value="SPERMATOGENESIS-ASSOCIATED PROTEIN 20"/>
    <property type="match status" value="1"/>
</dbReference>
<dbReference type="InterPro" id="IPR012341">
    <property type="entry name" value="6hp_glycosidase-like_sf"/>
</dbReference>
<proteinExistence type="predicted"/>
<reference evidence="2" key="1">
    <citation type="submission" date="2018-05" db="EMBL/GenBank/DDBJ databases">
        <authorList>
            <person name="Lanie J.A."/>
            <person name="Ng W.-L."/>
            <person name="Kazmierczak K.M."/>
            <person name="Andrzejewski T.M."/>
            <person name="Davidsen T.M."/>
            <person name="Wayne K.J."/>
            <person name="Tettelin H."/>
            <person name="Glass J.I."/>
            <person name="Rusch D."/>
            <person name="Podicherti R."/>
            <person name="Tsui H.-C.T."/>
            <person name="Winkler M.E."/>
        </authorList>
    </citation>
    <scope>NUCLEOTIDE SEQUENCE</scope>
</reference>
<dbReference type="AlphaFoldDB" id="A0A382FHL0"/>
<accession>A0A382FHL0</accession>
<organism evidence="2">
    <name type="scientific">marine metagenome</name>
    <dbReference type="NCBI Taxonomy" id="408172"/>
    <lineage>
        <taxon>unclassified sequences</taxon>
        <taxon>metagenomes</taxon>
        <taxon>ecological metagenomes</taxon>
    </lineage>
</organism>
<dbReference type="Gene3D" id="1.50.10.10">
    <property type="match status" value="1"/>
</dbReference>
<dbReference type="EMBL" id="UINC01050011">
    <property type="protein sequence ID" value="SVB62470.1"/>
    <property type="molecule type" value="Genomic_DNA"/>
</dbReference>
<gene>
    <name evidence="2" type="ORF">METZ01_LOCUS215324</name>
</gene>
<dbReference type="PANTHER" id="PTHR42899">
    <property type="entry name" value="SPERMATOGENESIS-ASSOCIATED PROTEIN 20"/>
    <property type="match status" value="1"/>
</dbReference>
<feature type="non-terminal residue" evidence="2">
    <location>
        <position position="525"/>
    </location>
</feature>
<name>A0A382FHL0_9ZZZZ</name>
<dbReference type="InterPro" id="IPR004879">
    <property type="entry name" value="Ssp411-like_TRX"/>
</dbReference>
<protein>
    <recommendedName>
        <fullName evidence="1">Spermatogenesis-associated protein 20-like TRX domain-containing protein</fullName>
    </recommendedName>
</protein>
<dbReference type="Pfam" id="PF03190">
    <property type="entry name" value="Thioredox_DsbH"/>
    <property type="match status" value="1"/>
</dbReference>
<dbReference type="InterPro" id="IPR008928">
    <property type="entry name" value="6-hairpin_glycosidase_sf"/>
</dbReference>
<dbReference type="GO" id="GO:0005975">
    <property type="term" value="P:carbohydrate metabolic process"/>
    <property type="evidence" value="ECO:0007669"/>
    <property type="project" value="InterPro"/>
</dbReference>
<sequence length="525" mass="58774">GSGGWPLNVWLTPDLKPFYGGTYFPPEAKFGKPSFTDVLRQIADAWKTQRTEILNSANDISQRIGESIALKAKANIKLDPLWLDKAVGQFKSQYDPRFGGFGNAPKFPRPSLPLMLLRHAHRTGDQDGIRMVLHTCDQMAAGGMYDQIGGGFSRYSVDEKWLVPHFEKMLYDNAQLLHLYLDAHLISGEQKHADVARDILRYILRDMLHEGGGFYSAEDADSEGKEGKFYCWTEAELKTLLTPAEFDIAKRRYGITAHGNFEDHSDPEPLKGQNVLSIVDPKLSDNERKLLESANQKMFDVRAKRVRPHLDDKILSSWNGLMLGATARAAVILGEPKYLEAAEANLAFLQRELWDAESKTLYHRWREGKRDDVQLLDAYAFLIDGVLHLYETTLEPKHLQFAIDLAGTMKAKFYDEANGGFWQSVHTQNLILKVKEDYDGAVPSGNSVAALALLRLGKITDQKEFTDMAEKSLLLFSDNMTNGPSAVPYLLQALDFLVHEPRRAVITGDPKSAGARDLIAAAHAA</sequence>
<feature type="non-terminal residue" evidence="2">
    <location>
        <position position="1"/>
    </location>
</feature>
<dbReference type="InterPro" id="IPR024705">
    <property type="entry name" value="Ssp411"/>
</dbReference>